<gene>
    <name evidence="1" type="ORF">DC3_04890</name>
</gene>
<dbReference type="AlphaFoldDB" id="A0A511MW98"/>
<dbReference type="Proteomes" id="UP000321306">
    <property type="component" value="Unassembled WGS sequence"/>
</dbReference>
<dbReference type="OrthoDB" id="9858472at2"/>
<protein>
    <submittedName>
        <fullName evidence="1">Uncharacterized protein</fullName>
    </submittedName>
</protein>
<evidence type="ECO:0000313" key="2">
    <source>
        <dbReference type="Proteomes" id="UP000321306"/>
    </source>
</evidence>
<dbReference type="RefSeq" id="WP_146882002.1">
    <property type="nucleotide sequence ID" value="NZ_BJXB01000002.1"/>
</dbReference>
<accession>A0A511MW98</accession>
<organism evidence="1 2">
    <name type="scientific">Deinococcus cellulosilyticus (strain DSM 18568 / NBRC 106333 / KACC 11606 / 5516J-15)</name>
    <dbReference type="NCBI Taxonomy" id="1223518"/>
    <lineage>
        <taxon>Bacteria</taxon>
        <taxon>Thermotogati</taxon>
        <taxon>Deinococcota</taxon>
        <taxon>Deinococci</taxon>
        <taxon>Deinococcales</taxon>
        <taxon>Deinococcaceae</taxon>
        <taxon>Deinococcus</taxon>
    </lineage>
</organism>
<proteinExistence type="predicted"/>
<name>A0A511MW98_DEIC1</name>
<reference evidence="1 2" key="1">
    <citation type="submission" date="2019-07" db="EMBL/GenBank/DDBJ databases">
        <title>Whole genome shotgun sequence of Deinococcus cellulosilyticus NBRC 106333.</title>
        <authorList>
            <person name="Hosoyama A."/>
            <person name="Uohara A."/>
            <person name="Ohji S."/>
            <person name="Ichikawa N."/>
        </authorList>
    </citation>
    <scope>NUCLEOTIDE SEQUENCE [LARGE SCALE GENOMIC DNA]</scope>
    <source>
        <strain evidence="1 2">NBRC 106333</strain>
    </source>
</reference>
<sequence>MKHLQNPALFEEAYTAIRTAERLLAEARFYTSTAPALAQKLLGSARDELRQVLSYAREEHQDTARIEKAILEIEHMGGLRTTLA</sequence>
<comment type="caution">
    <text evidence="1">The sequence shown here is derived from an EMBL/GenBank/DDBJ whole genome shotgun (WGS) entry which is preliminary data.</text>
</comment>
<evidence type="ECO:0000313" key="1">
    <source>
        <dbReference type="EMBL" id="GEM44854.1"/>
    </source>
</evidence>
<dbReference type="EMBL" id="BJXB01000002">
    <property type="protein sequence ID" value="GEM44854.1"/>
    <property type="molecule type" value="Genomic_DNA"/>
</dbReference>
<keyword evidence="2" id="KW-1185">Reference proteome</keyword>